<gene>
    <name evidence="2" type="ORF">I5282_06280</name>
</gene>
<dbReference type="SUPFAM" id="SSF46689">
    <property type="entry name" value="Homeodomain-like"/>
    <property type="match status" value="1"/>
</dbReference>
<keyword evidence="1" id="KW-0175">Coiled coil</keyword>
<keyword evidence="3" id="KW-1185">Reference proteome</keyword>
<dbReference type="InterPro" id="IPR009057">
    <property type="entry name" value="Homeodomain-like_sf"/>
</dbReference>
<proteinExistence type="predicted"/>
<evidence type="ECO:0000313" key="2">
    <source>
        <dbReference type="EMBL" id="MBL7526177.1"/>
    </source>
</evidence>
<feature type="coiled-coil region" evidence="1">
    <location>
        <begin position="30"/>
        <end position="57"/>
    </location>
</feature>
<organism evidence="2 3">
    <name type="scientific">Legionella bononiensis</name>
    <dbReference type="NCBI Taxonomy" id="2793102"/>
    <lineage>
        <taxon>Bacteria</taxon>
        <taxon>Pseudomonadati</taxon>
        <taxon>Pseudomonadota</taxon>
        <taxon>Gammaproteobacteria</taxon>
        <taxon>Legionellales</taxon>
        <taxon>Legionellaceae</taxon>
        <taxon>Legionella</taxon>
    </lineage>
</organism>
<comment type="caution">
    <text evidence="2">The sequence shown here is derived from an EMBL/GenBank/DDBJ whole genome shotgun (WGS) entry which is preliminary data.</text>
</comment>
<sequence length="66" mass="7725">MTGRRLGVSDKNINRWVKESKQIPASKPPLSAEQEELKKLRKEVTQLRMEREILKKAATFFAQEQK</sequence>
<dbReference type="EMBL" id="JADWVN010000009">
    <property type="protein sequence ID" value="MBL7526177.1"/>
    <property type="molecule type" value="Genomic_DNA"/>
</dbReference>
<evidence type="ECO:0000256" key="1">
    <source>
        <dbReference type="SAM" id="Coils"/>
    </source>
</evidence>
<protein>
    <recommendedName>
        <fullName evidence="4">Transposase</fullName>
    </recommendedName>
</protein>
<evidence type="ECO:0000313" key="3">
    <source>
        <dbReference type="Proteomes" id="UP000809910"/>
    </source>
</evidence>
<evidence type="ECO:0008006" key="4">
    <source>
        <dbReference type="Google" id="ProtNLM"/>
    </source>
</evidence>
<accession>A0ABS1W9Z0</accession>
<dbReference type="Proteomes" id="UP000809910">
    <property type="component" value="Unassembled WGS sequence"/>
</dbReference>
<reference evidence="2 3" key="1">
    <citation type="submission" date="2020-12" db="EMBL/GenBank/DDBJ databases">
        <title>WGS of Legionella: environmental sample.</title>
        <authorList>
            <person name="Cristino S."/>
            <person name="Girolamini L."/>
            <person name="Salaris S."/>
            <person name="Pascale M.R."/>
            <person name="Mazzotta M."/>
            <person name="Orsini M."/>
            <person name="Grottola A."/>
        </authorList>
    </citation>
    <scope>NUCLEOTIDE SEQUENCE [LARGE SCALE GENOMIC DNA]</scope>
    <source>
        <strain evidence="2 3">30cs62</strain>
    </source>
</reference>
<name>A0ABS1W9Z0_9GAMM</name>